<proteinExistence type="predicted"/>
<organism evidence="3">
    <name type="scientific">hydrothermal vent metagenome</name>
    <dbReference type="NCBI Taxonomy" id="652676"/>
    <lineage>
        <taxon>unclassified sequences</taxon>
        <taxon>metagenomes</taxon>
        <taxon>ecological metagenomes</taxon>
    </lineage>
</organism>
<dbReference type="InterPro" id="IPR051126">
    <property type="entry name" value="Thiosulfate_sulfurtransferase"/>
</dbReference>
<evidence type="ECO:0000256" key="1">
    <source>
        <dbReference type="ARBA" id="ARBA00022737"/>
    </source>
</evidence>
<gene>
    <name evidence="3" type="ORF">MNBD_GAMMA09-109</name>
</gene>
<dbReference type="PANTHER" id="PTHR43855">
    <property type="entry name" value="THIOSULFATE SULFURTRANSFERASE"/>
    <property type="match status" value="1"/>
</dbReference>
<reference evidence="3" key="1">
    <citation type="submission" date="2018-06" db="EMBL/GenBank/DDBJ databases">
        <authorList>
            <person name="Zhirakovskaya E."/>
        </authorList>
    </citation>
    <scope>NUCLEOTIDE SEQUENCE</scope>
</reference>
<dbReference type="CDD" id="cd01448">
    <property type="entry name" value="TST_Repeat_1"/>
    <property type="match status" value="1"/>
</dbReference>
<keyword evidence="1" id="KW-0677">Repeat</keyword>
<dbReference type="EMBL" id="UOFI01000214">
    <property type="protein sequence ID" value="VAW71023.1"/>
    <property type="molecule type" value="Genomic_DNA"/>
</dbReference>
<dbReference type="EC" id="2.8.1.1" evidence="3"/>
<dbReference type="AlphaFoldDB" id="A0A3B0Y3N6"/>
<dbReference type="SUPFAM" id="SSF52821">
    <property type="entry name" value="Rhodanese/Cell cycle control phosphatase"/>
    <property type="match status" value="2"/>
</dbReference>
<feature type="domain" description="Rhodanese" evidence="2">
    <location>
        <begin position="21"/>
        <end position="129"/>
    </location>
</feature>
<dbReference type="GO" id="GO:0004792">
    <property type="term" value="F:thiosulfate-cyanide sulfurtransferase activity"/>
    <property type="evidence" value="ECO:0007669"/>
    <property type="project" value="UniProtKB-EC"/>
</dbReference>
<name>A0A3B0Y3N6_9ZZZZ</name>
<dbReference type="InterPro" id="IPR001307">
    <property type="entry name" value="Thiosulphate_STrfase_CS"/>
</dbReference>
<dbReference type="PANTHER" id="PTHR43855:SF1">
    <property type="entry name" value="THIOSULFATE SULFURTRANSFERASE"/>
    <property type="match status" value="1"/>
</dbReference>
<dbReference type="Gene3D" id="3.40.250.10">
    <property type="entry name" value="Rhodanese-like domain"/>
    <property type="match status" value="2"/>
</dbReference>
<dbReference type="PROSITE" id="PS50206">
    <property type="entry name" value="RHODANESE_3"/>
    <property type="match status" value="2"/>
</dbReference>
<protein>
    <submittedName>
        <fullName evidence="3">Thiosulfate sulfurtransferase, rhodanese</fullName>
        <ecNumber evidence="3">2.8.1.1</ecNumber>
    </submittedName>
</protein>
<evidence type="ECO:0000259" key="2">
    <source>
        <dbReference type="PROSITE" id="PS50206"/>
    </source>
</evidence>
<accession>A0A3B0Y3N6</accession>
<dbReference type="SMART" id="SM00450">
    <property type="entry name" value="RHOD"/>
    <property type="match status" value="2"/>
</dbReference>
<dbReference type="CDD" id="cd01449">
    <property type="entry name" value="TST_Repeat_2"/>
    <property type="match status" value="1"/>
</dbReference>
<sequence length="280" mass="31627">MTNPAAIPMLIEPDTLHTIQSEKHILIIDLSTQKQYQQAHIPTAIFLDYADIVRMKPPYTGLLPDPDKFSQTLNSLGITPDTHIIAYDEEGGGKAARLIWTLHATGHNKASLLNGGLIAWYRENLPLDNKAVKPQANPADQQYTVDFSRQPVVADTQYIKSILNNEHTGLLDARSLEEYNGSAKYARRAGRIPGAQHFEWTRALNADTNYRLHSKETLQAMLDEAGLTKDREIIVYCQSHHRSALPYFMLKYLGYEKVRGYPGSWSEWGNRTDTPVEVQP</sequence>
<dbReference type="PROSITE" id="PS00683">
    <property type="entry name" value="RHODANESE_2"/>
    <property type="match status" value="1"/>
</dbReference>
<dbReference type="InterPro" id="IPR036873">
    <property type="entry name" value="Rhodanese-like_dom_sf"/>
</dbReference>
<keyword evidence="3" id="KW-0808">Transferase</keyword>
<evidence type="ECO:0000313" key="3">
    <source>
        <dbReference type="EMBL" id="VAW71023.1"/>
    </source>
</evidence>
<dbReference type="Pfam" id="PF00581">
    <property type="entry name" value="Rhodanese"/>
    <property type="match status" value="2"/>
</dbReference>
<feature type="domain" description="Rhodanese" evidence="2">
    <location>
        <begin position="170"/>
        <end position="277"/>
    </location>
</feature>
<dbReference type="InterPro" id="IPR001763">
    <property type="entry name" value="Rhodanese-like_dom"/>
</dbReference>